<feature type="region of interest" description="Disordered" evidence="1">
    <location>
        <begin position="219"/>
        <end position="240"/>
    </location>
</feature>
<dbReference type="SUPFAM" id="SSF57933">
    <property type="entry name" value="TAZ domain"/>
    <property type="match status" value="1"/>
</dbReference>
<name>A0A4U8UNT0_STECR</name>
<accession>A0A4U8UNT0</accession>
<organism evidence="2 3">
    <name type="scientific">Steinernema carpocapsae</name>
    <name type="common">Entomopathogenic nematode</name>
    <dbReference type="NCBI Taxonomy" id="34508"/>
    <lineage>
        <taxon>Eukaryota</taxon>
        <taxon>Metazoa</taxon>
        <taxon>Ecdysozoa</taxon>
        <taxon>Nematoda</taxon>
        <taxon>Chromadorea</taxon>
        <taxon>Rhabditida</taxon>
        <taxon>Tylenchina</taxon>
        <taxon>Panagrolaimomorpha</taxon>
        <taxon>Strongyloidoidea</taxon>
        <taxon>Steinernematidae</taxon>
        <taxon>Steinernema</taxon>
    </lineage>
</organism>
<keyword evidence="3" id="KW-1185">Reference proteome</keyword>
<comment type="caution">
    <text evidence="2">The sequence shown here is derived from an EMBL/GenBank/DDBJ whole genome shotgun (WGS) entry which is preliminary data.</text>
</comment>
<reference evidence="2 3" key="1">
    <citation type="journal article" date="2015" name="Genome Biol.">
        <title>Comparative genomics of Steinernema reveals deeply conserved gene regulatory networks.</title>
        <authorList>
            <person name="Dillman A.R."/>
            <person name="Macchietto M."/>
            <person name="Porter C.F."/>
            <person name="Rogers A."/>
            <person name="Williams B."/>
            <person name="Antoshechkin I."/>
            <person name="Lee M.M."/>
            <person name="Goodwin Z."/>
            <person name="Lu X."/>
            <person name="Lewis E.E."/>
            <person name="Goodrich-Blair H."/>
            <person name="Stock S.P."/>
            <person name="Adams B.J."/>
            <person name="Sternberg P.W."/>
            <person name="Mortazavi A."/>
        </authorList>
    </citation>
    <scope>NUCLEOTIDE SEQUENCE [LARGE SCALE GENOMIC DNA]</scope>
    <source>
        <strain evidence="2 3">ALL</strain>
    </source>
</reference>
<dbReference type="EMBL" id="AZBU02000001">
    <property type="protein sequence ID" value="TMS33168.1"/>
    <property type="molecule type" value="Genomic_DNA"/>
</dbReference>
<evidence type="ECO:0000313" key="3">
    <source>
        <dbReference type="Proteomes" id="UP000298663"/>
    </source>
</evidence>
<protein>
    <submittedName>
        <fullName evidence="2">Uncharacterized protein</fullName>
    </submittedName>
</protein>
<reference evidence="2 3" key="2">
    <citation type="journal article" date="2019" name="G3 (Bethesda)">
        <title>Hybrid Assembly of the Genome of the Entomopathogenic Nematode Steinernema carpocapsae Identifies the X-Chromosome.</title>
        <authorList>
            <person name="Serra L."/>
            <person name="Macchietto M."/>
            <person name="Macias-Munoz A."/>
            <person name="McGill C.J."/>
            <person name="Rodriguez I.M."/>
            <person name="Rodriguez B."/>
            <person name="Murad R."/>
            <person name="Mortazavi A."/>
        </authorList>
    </citation>
    <scope>NUCLEOTIDE SEQUENCE [LARGE SCALE GENOMIC DNA]</scope>
    <source>
        <strain evidence="2 3">ALL</strain>
    </source>
</reference>
<dbReference type="Proteomes" id="UP000298663">
    <property type="component" value="Unassembled WGS sequence"/>
</dbReference>
<dbReference type="Gene3D" id="1.20.1020.10">
    <property type="entry name" value="TAZ domain"/>
    <property type="match status" value="1"/>
</dbReference>
<dbReference type="InterPro" id="IPR035898">
    <property type="entry name" value="TAZ_dom_sf"/>
</dbReference>
<gene>
    <name evidence="2" type="ORF">L596_000938</name>
</gene>
<dbReference type="AlphaFoldDB" id="A0A4U8UNT0"/>
<sequence length="384" mass="43500">MGRPTTPAKKSSPGGVSKVISKSTAQSDNFLLETIHKHFAPYFWPNACLKRGYKLDDEHSTPCTLPECVQARPLLEHIRACQKPNCSFPDCILTKTCLDHFDLQQACCIFYLGNPKFKSCTARINEIHKFIIKSVRSENCLLAKRTCFDSQCAEMKSLITHYGQCQMKSECEFPLCTFRDHTDQHMTQNGQQCCVNYMSGVNFDICITKKLSEAPEARKSSVKPCSSDAKHSTSESLPEAQKSILTPDLSQHLLAQQSCAMPFSSKTTVEKTIELLKLKSAVESQLVSGIFPTIFGNKPAIMEQIWMLFLNFYQQMTETDPVKFDQHNKKEAQRQKLLSEELETKQANLNAQIEVNHISVPQLKSSTQQAQERLLFMKLKDLKN</sequence>
<evidence type="ECO:0000256" key="1">
    <source>
        <dbReference type="SAM" id="MobiDB-lite"/>
    </source>
</evidence>
<proteinExistence type="predicted"/>
<evidence type="ECO:0000313" key="2">
    <source>
        <dbReference type="EMBL" id="TMS33168.1"/>
    </source>
</evidence>